<dbReference type="PANTHER" id="PTHR43371:SF1">
    <property type="entry name" value="RIBONUCLEOSIDE-DIPHOSPHATE REDUCTASE"/>
    <property type="match status" value="1"/>
</dbReference>
<evidence type="ECO:0000256" key="16">
    <source>
        <dbReference type="SAM" id="MobiDB-lite"/>
    </source>
</evidence>
<keyword evidence="5 15" id="KW-0846">Cobalamin</keyword>
<protein>
    <recommendedName>
        <fullName evidence="4 15">Vitamin B12-dependent ribonucleotide reductase</fullName>
        <ecNumber evidence="3 15">1.17.4.1</ecNumber>
    </recommendedName>
</protein>
<evidence type="ECO:0000256" key="15">
    <source>
        <dbReference type="RuleBase" id="RU364064"/>
    </source>
</evidence>
<sequence>MKIERLFTDAASGPYKDIVWERRKSEIRNPDGKAIFSEDCVIVPAFWSQIAADIIAQKYFRKAGVPADKVYDWKAWAVDPGTADPGMELPKDGAEHDARQVFHRLAYTWMDWGRKNSYFDSEGDAKAFYDETCYMLAHQIAAPNSPQWFNTGLYAVYGIDGPAQGHYYFDPADGKVKKSDSAYKRPQPHACLPYHALVSTPQGPIPIGKLVEQKRIGARVYDKDGITEILAVKENGTKPVLRIALKNGNTLEATADHLVFADIDNTEKPQWIEAGKLQNNMRLVQITNTTIAEMAKDDELAVSEAVLAGWITGDGFAGQYKKNTNQSLIIEFMTADDEEYNFLLPHIQKVFDGVHYHVTNVETVNENLTLRRIRLYGEKLRPFVDKYESEKRGLDMRIPEAILNGGRAISTVYLRSLFQSDGTVRSHAGPSDSFDVVLGSISKDLIWDAQKLLANLGIYSRISICNDSRDDRHTYYHLIIAYKSERKKFQELIGFVSSEKQEKLTNSLAAEIKGKEIPEQRFEIINRIEYLGEMPVYDIQTKSGNFLAGNIVVHNCFILSIDDNLVNEGGIMDLVTREARLFKYGSGTGSNFSRLRAINERLSGGGVSSGLLSFLKIGDRSASAIKSGGTTRRAAKMVTLDADHPDVEKYISWKQEEEHKVASMVTGSLVVKKHLESVKKALAAFRGPEEDKFNAEKNHELAASLKNALSDKVPASYLYQLLRRLEQGDEEVNPAVFSTAWDSEAYNTVSGQSSNNSLRLSDDFMKAVLDDAEWNLNGRVTGKIERTIKARKIWEDAARSAWACADPGLQYHTTINDWHTCPEGGEIRASNPCSEYMFLDDTACNLASINLALFYDKKTKTFNVASYLHAIRVWTAILEISVVMAQFPASNIAELSYEYRTLGLGYANLGSLLMVMGLAYDSAEGRAVAGALSALLTGEAYAQSARMAKGLGPFARYRENASHMLRVIRNHRRACNNAPATEYEKLNTVPVSIDAAKCPPYLLDAAKQAWDRALDLGTQHGFRNAQVSAIAPTGTIGLLMDCDTTGVEPDFALVKFKKLAGGGYFKIINQSVPPALEALGYKSDTIDSIIAYATGHKSFIGAPAINPASLSEKGFTAQALAAAEEAVKTALSLDGVFNPWILGRDFVEKVLKVPESTWSLPGFSLLRHLGFTQGDIGAADLFACGTMGLEGAPGLKKEHYWVFDTATPSGKNGKRSIPWTAHVEMMAAVQPFVSGAISKTINMPNSADYEDVKGAYMMAWRKALKAVALYRDGSKLSQPLSSFAPGTDPLADTILNVERTMASPEKPAASAAGSNAASADSRNIRHPLPNRRAGYTQKAKIGGHSIFIRTGEYEDGSLGEIFLDMHKEGAAFRSLLNSFAIAVSLGLQYGVPLDEYVDAFTFSRFEPNGMVQGHDYVKMATSVIDFIFRDLAISYLKRADLGQVKPDDLISTGTKNDSGEAKGSAKASAGFKPHGKAAASSMPKETASADNAQQSEAAKIMQARIKGYEGDPCPACGSFTLVRNGTCMKCDTCGGTTGCS</sequence>
<dbReference type="GO" id="GO:0004748">
    <property type="term" value="F:ribonucleoside-diphosphate reductase activity, thioredoxin disulfide as acceptor"/>
    <property type="evidence" value="ECO:0007669"/>
    <property type="project" value="UniProtKB-EC"/>
</dbReference>
<dbReference type="InterPro" id="IPR006141">
    <property type="entry name" value="Intein_N"/>
</dbReference>
<dbReference type="PROSITE" id="PS50817">
    <property type="entry name" value="INTEIN_N_TER"/>
    <property type="match status" value="1"/>
</dbReference>
<dbReference type="Proteomes" id="UP000009222">
    <property type="component" value="Chromosome"/>
</dbReference>
<evidence type="ECO:0000256" key="8">
    <source>
        <dbReference type="ARBA" id="ARBA00022813"/>
    </source>
</evidence>
<dbReference type="GO" id="GO:0016539">
    <property type="term" value="P:intein-mediated protein splicing"/>
    <property type="evidence" value="ECO:0007669"/>
    <property type="project" value="InterPro"/>
</dbReference>
<feature type="compositionally biased region" description="Low complexity" evidence="16">
    <location>
        <begin position="1308"/>
        <end position="1321"/>
    </location>
</feature>
<keyword evidence="11" id="KW-1015">Disulfide bond</keyword>
<evidence type="ECO:0000256" key="3">
    <source>
        <dbReference type="ARBA" id="ARBA00012274"/>
    </source>
</evidence>
<dbReference type="SUPFAM" id="SSF51294">
    <property type="entry name" value="Hedgehog/intein (Hint) domain"/>
    <property type="match status" value="1"/>
</dbReference>
<dbReference type="CDD" id="cd02888">
    <property type="entry name" value="RNR_II_dimer"/>
    <property type="match status" value="1"/>
</dbReference>
<dbReference type="eggNOG" id="COG0209">
    <property type="taxonomic scope" value="Bacteria"/>
</dbReference>
<accession>F5YE34</accession>
<keyword evidence="7 15" id="KW-0547">Nucleotide-binding</keyword>
<evidence type="ECO:0000256" key="4">
    <source>
        <dbReference type="ARBA" id="ARBA00014409"/>
    </source>
</evidence>
<comment type="similarity">
    <text evidence="2 15">Belongs to the ribonucleoside diphosphate reductase class-2 family.</text>
</comment>
<evidence type="ECO:0000256" key="14">
    <source>
        <dbReference type="ARBA" id="ARBA00047754"/>
    </source>
</evidence>
<dbReference type="STRING" id="545695.TREAZ_1519"/>
<dbReference type="InterPro" id="IPR013344">
    <property type="entry name" value="RNR_NrdJ/NrdZ"/>
</dbReference>
<dbReference type="InParanoid" id="F5YE34"/>
<dbReference type="InterPro" id="IPR024434">
    <property type="entry name" value="TSCPD_dom"/>
</dbReference>
<dbReference type="Gene3D" id="2.170.16.10">
    <property type="entry name" value="Hedgehog/Intein (Hint) domain"/>
    <property type="match status" value="1"/>
</dbReference>
<evidence type="ECO:0000259" key="17">
    <source>
        <dbReference type="PROSITE" id="PS50819"/>
    </source>
</evidence>
<dbReference type="InterPro" id="IPR050862">
    <property type="entry name" value="RdRp_reductase_class-2"/>
</dbReference>
<dbReference type="GO" id="GO:0071897">
    <property type="term" value="P:DNA biosynthetic process"/>
    <property type="evidence" value="ECO:0007669"/>
    <property type="project" value="UniProtKB-KW"/>
</dbReference>
<evidence type="ECO:0000313" key="18">
    <source>
        <dbReference type="EMBL" id="AEF81767.1"/>
    </source>
</evidence>
<feature type="domain" description="DOD-type homing endonuclease" evidence="17">
    <location>
        <begin position="307"/>
        <end position="458"/>
    </location>
</feature>
<keyword evidence="12 15" id="KW-0170">Cobalt</keyword>
<dbReference type="eggNOG" id="COG1372">
    <property type="taxonomic scope" value="Bacteria"/>
</dbReference>
<dbReference type="PRINTS" id="PR00379">
    <property type="entry name" value="INTEIN"/>
</dbReference>
<reference evidence="18 19" key="2">
    <citation type="journal article" date="2011" name="ISME J.">
        <title>RNA-seq reveals cooperative metabolic interactions between two termite-gut spirochete species in co-culture.</title>
        <authorList>
            <person name="Rosenthal A.Z."/>
            <person name="Matson E.G."/>
            <person name="Eldar A."/>
            <person name="Leadbetter J.R."/>
        </authorList>
    </citation>
    <scope>NUCLEOTIDE SEQUENCE [LARGE SCALE GENOMIC DNA]</scope>
    <source>
        <strain evidence="19">ATCC BAA-888 / DSM 13862 / ZAS-9</strain>
    </source>
</reference>
<dbReference type="OrthoDB" id="9762933at2"/>
<evidence type="ECO:0000256" key="9">
    <source>
        <dbReference type="ARBA" id="ARBA00023000"/>
    </source>
</evidence>
<keyword evidence="10 15" id="KW-0560">Oxidoreductase</keyword>
<dbReference type="Pfam" id="PF14528">
    <property type="entry name" value="LAGLIDADG_3"/>
    <property type="match status" value="1"/>
</dbReference>
<dbReference type="InterPro" id="IPR004042">
    <property type="entry name" value="Intein_endonuc_central"/>
</dbReference>
<dbReference type="Gene3D" id="3.10.28.10">
    <property type="entry name" value="Homing endonucleases"/>
    <property type="match status" value="1"/>
</dbReference>
<dbReference type="CDD" id="cd00081">
    <property type="entry name" value="Hint"/>
    <property type="match status" value="1"/>
</dbReference>
<evidence type="ECO:0000256" key="5">
    <source>
        <dbReference type="ARBA" id="ARBA00022628"/>
    </source>
</evidence>
<dbReference type="InterPro" id="IPR013678">
    <property type="entry name" value="RNR_2_N"/>
</dbReference>
<evidence type="ECO:0000256" key="13">
    <source>
        <dbReference type="ARBA" id="ARBA00025437"/>
    </source>
</evidence>
<feature type="region of interest" description="Disordered" evidence="16">
    <location>
        <begin position="1304"/>
        <end position="1329"/>
    </location>
</feature>
<dbReference type="RefSeq" id="WP_015710496.1">
    <property type="nucleotide sequence ID" value="NC_015577.1"/>
</dbReference>
<dbReference type="Pfam" id="PF02867">
    <property type="entry name" value="Ribonuc_red_lgC"/>
    <property type="match status" value="2"/>
</dbReference>
<gene>
    <name evidence="18" type="ordered locus">TREAZ_1519</name>
</gene>
<dbReference type="PROSITE" id="PS50819">
    <property type="entry name" value="INTEIN_ENDONUCLEASE"/>
    <property type="match status" value="1"/>
</dbReference>
<evidence type="ECO:0000256" key="11">
    <source>
        <dbReference type="ARBA" id="ARBA00023157"/>
    </source>
</evidence>
<dbReference type="EMBL" id="CP001841">
    <property type="protein sequence ID" value="AEF81767.1"/>
    <property type="molecule type" value="Genomic_DNA"/>
</dbReference>
<dbReference type="Gene3D" id="3.20.70.20">
    <property type="match status" value="4"/>
</dbReference>
<organism evidence="18 19">
    <name type="scientific">Leadbettera azotonutricia (strain ATCC BAA-888 / DSM 13862 / ZAS-9)</name>
    <name type="common">Treponema azotonutricium</name>
    <dbReference type="NCBI Taxonomy" id="545695"/>
    <lineage>
        <taxon>Bacteria</taxon>
        <taxon>Pseudomonadati</taxon>
        <taxon>Spirochaetota</taxon>
        <taxon>Spirochaetia</taxon>
        <taxon>Spirochaetales</taxon>
        <taxon>Breznakiellaceae</taxon>
        <taxon>Leadbettera</taxon>
    </lineage>
</organism>
<dbReference type="SMART" id="SM00305">
    <property type="entry name" value="HintC"/>
    <property type="match status" value="1"/>
</dbReference>
<dbReference type="InterPro" id="IPR036844">
    <property type="entry name" value="Hint_dom_sf"/>
</dbReference>
<dbReference type="GO" id="GO:0050897">
    <property type="term" value="F:cobalt ion binding"/>
    <property type="evidence" value="ECO:0007669"/>
    <property type="project" value="InterPro"/>
</dbReference>
<dbReference type="InterPro" id="IPR027434">
    <property type="entry name" value="Homing_endonucl"/>
</dbReference>
<comment type="catalytic activity">
    <reaction evidence="14 15">
        <text>a 2'-deoxyribonucleoside 5'-diphosphate + [thioredoxin]-disulfide + H2O = a ribonucleoside 5'-diphosphate + [thioredoxin]-dithiol</text>
        <dbReference type="Rhea" id="RHEA:23252"/>
        <dbReference type="Rhea" id="RHEA-COMP:10698"/>
        <dbReference type="Rhea" id="RHEA-COMP:10700"/>
        <dbReference type="ChEBI" id="CHEBI:15377"/>
        <dbReference type="ChEBI" id="CHEBI:29950"/>
        <dbReference type="ChEBI" id="CHEBI:50058"/>
        <dbReference type="ChEBI" id="CHEBI:57930"/>
        <dbReference type="ChEBI" id="CHEBI:73316"/>
        <dbReference type="EC" id="1.17.4.1"/>
    </reaction>
</comment>
<evidence type="ECO:0000256" key="10">
    <source>
        <dbReference type="ARBA" id="ARBA00023002"/>
    </source>
</evidence>
<dbReference type="NCBIfam" id="TIGR01445">
    <property type="entry name" value="intein_Nterm"/>
    <property type="match status" value="1"/>
</dbReference>
<dbReference type="NCBIfam" id="TIGR02504">
    <property type="entry name" value="NrdJ_Z"/>
    <property type="match status" value="1"/>
</dbReference>
<dbReference type="PROSITE" id="PS50818">
    <property type="entry name" value="INTEIN_C_TER"/>
    <property type="match status" value="1"/>
</dbReference>
<dbReference type="GO" id="GO:0031419">
    <property type="term" value="F:cobalamin binding"/>
    <property type="evidence" value="ECO:0007669"/>
    <property type="project" value="UniProtKB-KW"/>
</dbReference>
<dbReference type="InterPro" id="IPR030934">
    <property type="entry name" value="Intein_C"/>
</dbReference>
<feature type="region of interest" description="Disordered" evidence="16">
    <location>
        <begin position="1447"/>
        <end position="1493"/>
    </location>
</feature>
<reference evidence="19" key="1">
    <citation type="submission" date="2009-12" db="EMBL/GenBank/DDBJ databases">
        <title>Complete sequence of Treponema azotonutricium strain ZAS-9.</title>
        <authorList>
            <person name="Tetu S.G."/>
            <person name="Matson E."/>
            <person name="Ren Q."/>
            <person name="Seshadri R."/>
            <person name="Elbourne L."/>
            <person name="Hassan K.A."/>
            <person name="Durkin A."/>
            <person name="Radune D."/>
            <person name="Mohamoud Y."/>
            <person name="Shay R."/>
            <person name="Jin S."/>
            <person name="Zhang X."/>
            <person name="Lucey K."/>
            <person name="Ballor N.R."/>
            <person name="Ottesen E."/>
            <person name="Rosenthal R."/>
            <person name="Allen A."/>
            <person name="Leadbetter J.R."/>
            <person name="Paulsen I.T."/>
        </authorList>
    </citation>
    <scope>NUCLEOTIDE SEQUENCE [LARGE SCALE GENOMIC DNA]</scope>
    <source>
        <strain evidence="19">ATCC BAA-888 / DSM 13862 / ZAS-9</strain>
    </source>
</reference>
<evidence type="ECO:0000313" key="19">
    <source>
        <dbReference type="Proteomes" id="UP000009222"/>
    </source>
</evidence>
<evidence type="ECO:0000256" key="12">
    <source>
        <dbReference type="ARBA" id="ARBA00023285"/>
    </source>
</evidence>
<evidence type="ECO:0000256" key="2">
    <source>
        <dbReference type="ARBA" id="ARBA00007405"/>
    </source>
</evidence>
<name>F5YE34_LEAAZ</name>
<dbReference type="SUPFAM" id="SSF55608">
    <property type="entry name" value="Homing endonucleases"/>
    <property type="match status" value="1"/>
</dbReference>
<dbReference type="GO" id="GO:0004519">
    <property type="term" value="F:endonuclease activity"/>
    <property type="evidence" value="ECO:0007669"/>
    <property type="project" value="InterPro"/>
</dbReference>
<dbReference type="InterPro" id="IPR003587">
    <property type="entry name" value="Hint_dom_N"/>
</dbReference>
<dbReference type="SMART" id="SM00306">
    <property type="entry name" value="HintN"/>
    <property type="match status" value="1"/>
</dbReference>
<dbReference type="Pfam" id="PF12637">
    <property type="entry name" value="TSCPD"/>
    <property type="match status" value="1"/>
</dbReference>
<dbReference type="InterPro" id="IPR000788">
    <property type="entry name" value="RNR_lg_C"/>
</dbReference>
<dbReference type="PRINTS" id="PR01183">
    <property type="entry name" value="RIBORDTASEM1"/>
</dbReference>
<evidence type="ECO:0000256" key="6">
    <source>
        <dbReference type="ARBA" id="ARBA00022634"/>
    </source>
</evidence>
<dbReference type="SUPFAM" id="SSF51998">
    <property type="entry name" value="PFL-like glycyl radical enzymes"/>
    <property type="match status" value="1"/>
</dbReference>
<dbReference type="InterPro" id="IPR003586">
    <property type="entry name" value="Hint_dom_C"/>
</dbReference>
<keyword evidence="9" id="KW-0651">Protein splicing</keyword>
<feature type="compositionally biased region" description="Low complexity" evidence="16">
    <location>
        <begin position="1461"/>
        <end position="1472"/>
    </location>
</feature>
<dbReference type="InterPro" id="IPR004860">
    <property type="entry name" value="LAGLIDADG_dom"/>
</dbReference>
<comment type="cofactor">
    <cofactor evidence="1 15">
        <name>adenosylcob(III)alamin</name>
        <dbReference type="ChEBI" id="CHEBI:18408"/>
    </cofactor>
</comment>
<dbReference type="KEGG" id="taz:TREAZ_1519"/>
<dbReference type="GO" id="GO:0000166">
    <property type="term" value="F:nucleotide binding"/>
    <property type="evidence" value="ECO:0007669"/>
    <property type="project" value="UniProtKB-KW"/>
</dbReference>
<keyword evidence="6 15" id="KW-0237">DNA synthesis</keyword>
<dbReference type="Pfam" id="PF08471">
    <property type="entry name" value="Ribonuc_red_2_N"/>
    <property type="match status" value="1"/>
</dbReference>
<evidence type="ECO:0000256" key="1">
    <source>
        <dbReference type="ARBA" id="ARBA00001922"/>
    </source>
</evidence>
<evidence type="ECO:0000256" key="7">
    <source>
        <dbReference type="ARBA" id="ARBA00022741"/>
    </source>
</evidence>
<comment type="function">
    <text evidence="13 15">Catalyzes the reduction of ribonucleotides to deoxyribonucleotides. May function to provide a pool of deoxyribonucleotide precursors for DNA repair during oxygen limitation and/or for immediate growth after restoration of oxygen.</text>
</comment>
<dbReference type="HOGENOM" id="CLU_000404_0_0_12"/>
<dbReference type="EC" id="1.17.4.1" evidence="3 15"/>
<dbReference type="InterPro" id="IPR006142">
    <property type="entry name" value="INTEIN"/>
</dbReference>
<proteinExistence type="inferred from homology"/>
<keyword evidence="19" id="KW-1185">Reference proteome</keyword>
<keyword evidence="8" id="KW-0068">Autocatalytic cleavage</keyword>
<dbReference type="PANTHER" id="PTHR43371">
    <property type="entry name" value="VITAMIN B12-DEPENDENT RIBONUCLEOTIDE REDUCTASE"/>
    <property type="match status" value="1"/>
</dbReference>